<gene>
    <name evidence="1" type="ORF">HUT09_33225</name>
</gene>
<organism evidence="1 2">
    <name type="scientific">Streptomyces microflavus</name>
    <name type="common">Streptomyces lipmanii</name>
    <dbReference type="NCBI Taxonomy" id="1919"/>
    <lineage>
        <taxon>Bacteria</taxon>
        <taxon>Bacillati</taxon>
        <taxon>Actinomycetota</taxon>
        <taxon>Actinomycetes</taxon>
        <taxon>Kitasatosporales</taxon>
        <taxon>Streptomycetaceae</taxon>
        <taxon>Streptomyces</taxon>
    </lineage>
</organism>
<evidence type="ECO:0000313" key="1">
    <source>
        <dbReference type="EMBL" id="QKW47025.1"/>
    </source>
</evidence>
<accession>A0A7H8MXV6</accession>
<dbReference type="RefSeq" id="WP_158819176.1">
    <property type="nucleotide sequence ID" value="NZ_CP054926.1"/>
</dbReference>
<sequence>MSTGEKAMARQRGRFDLFLDAIGARHSVEPCMTALAMDGTLCPIDMAAARQP</sequence>
<dbReference type="GeneID" id="87636148"/>
<dbReference type="AlphaFoldDB" id="A0A7H8MXV6"/>
<dbReference type="EMBL" id="CP054926">
    <property type="protein sequence ID" value="QKW47025.1"/>
    <property type="molecule type" value="Genomic_DNA"/>
</dbReference>
<dbReference type="Proteomes" id="UP000509345">
    <property type="component" value="Chromosome"/>
</dbReference>
<reference evidence="1 2" key="1">
    <citation type="submission" date="2020-06" db="EMBL/GenBank/DDBJ databases">
        <title>Genome mining for natural products.</title>
        <authorList>
            <person name="Zhang B."/>
            <person name="Shi J."/>
            <person name="Ge H."/>
        </authorList>
    </citation>
    <scope>NUCLEOTIDE SEQUENCE [LARGE SCALE GENOMIC DNA]</scope>
    <source>
        <strain evidence="1 2">NA06532</strain>
    </source>
</reference>
<proteinExistence type="predicted"/>
<name>A0A7H8MXV6_STRMI</name>
<evidence type="ECO:0000313" key="2">
    <source>
        <dbReference type="Proteomes" id="UP000509345"/>
    </source>
</evidence>
<protein>
    <submittedName>
        <fullName evidence="1">Uncharacterized protein</fullName>
    </submittedName>
</protein>